<evidence type="ECO:0000313" key="4">
    <source>
        <dbReference type="WBParaSite" id="ACRNAN_Path_466.g1769.t1"/>
    </source>
</evidence>
<dbReference type="AlphaFoldDB" id="A0A914C7E5"/>
<organism evidence="3 4">
    <name type="scientific">Acrobeloides nanus</name>
    <dbReference type="NCBI Taxonomy" id="290746"/>
    <lineage>
        <taxon>Eukaryota</taxon>
        <taxon>Metazoa</taxon>
        <taxon>Ecdysozoa</taxon>
        <taxon>Nematoda</taxon>
        <taxon>Chromadorea</taxon>
        <taxon>Rhabditida</taxon>
        <taxon>Tylenchina</taxon>
        <taxon>Cephalobomorpha</taxon>
        <taxon>Cephaloboidea</taxon>
        <taxon>Cephalobidae</taxon>
        <taxon>Acrobeloides</taxon>
    </lineage>
</organism>
<keyword evidence="2" id="KW-0677">Repeat</keyword>
<name>A0A914C7E5_9BILA</name>
<evidence type="ECO:0000256" key="2">
    <source>
        <dbReference type="ARBA" id="ARBA00022737"/>
    </source>
</evidence>
<proteinExistence type="predicted"/>
<dbReference type="Pfam" id="PF24681">
    <property type="entry name" value="Kelch_KLHDC2_KLHL20_DRC7"/>
    <property type="match status" value="1"/>
</dbReference>
<sequence length="192" mass="22255">SSDIDKRRYLHDVVYHDKKLILFGGGTKTKCFGFEELDIIDLNDHKPTTITTQGPAPTPRKFQSVVRYFDEVFVIGGWSDTPTGPILSDEVWKLSLSNMTWSKCFTSLRMPHFFHASSITPDGCLFTFGGCIDKSMYPSNNLQRAWIRPPKLQYLTMFNFLKNNAKLAKDENEHMKYSETIEFMQKAVHYYF</sequence>
<dbReference type="SUPFAM" id="SSF50965">
    <property type="entry name" value="Galactose oxidase, central domain"/>
    <property type="match status" value="1"/>
</dbReference>
<dbReference type="InterPro" id="IPR011043">
    <property type="entry name" value="Gal_Oxase/kelch_b-propeller"/>
</dbReference>
<evidence type="ECO:0000256" key="1">
    <source>
        <dbReference type="ARBA" id="ARBA00022441"/>
    </source>
</evidence>
<accession>A0A914C7E5</accession>
<dbReference type="WBParaSite" id="ACRNAN_Path_466.g1769.t1">
    <property type="protein sequence ID" value="ACRNAN_Path_466.g1769.t1"/>
    <property type="gene ID" value="ACRNAN_Path_466.g1769"/>
</dbReference>
<dbReference type="InterPro" id="IPR052125">
    <property type="entry name" value="KLHDC10"/>
</dbReference>
<dbReference type="Gene3D" id="2.120.10.80">
    <property type="entry name" value="Kelch-type beta propeller"/>
    <property type="match status" value="1"/>
</dbReference>
<dbReference type="InterPro" id="IPR015915">
    <property type="entry name" value="Kelch-typ_b-propeller"/>
</dbReference>
<dbReference type="PANTHER" id="PTHR46428:SF1">
    <property type="entry name" value="KELCH DOMAIN-CONTAINING PROTEIN 10"/>
    <property type="match status" value="1"/>
</dbReference>
<evidence type="ECO:0000313" key="3">
    <source>
        <dbReference type="Proteomes" id="UP000887540"/>
    </source>
</evidence>
<keyword evidence="1" id="KW-0880">Kelch repeat</keyword>
<dbReference type="PANTHER" id="PTHR46428">
    <property type="entry name" value="KELCH DOMAIN-CONTAINING PROTEIN 10"/>
    <property type="match status" value="1"/>
</dbReference>
<protein>
    <submittedName>
        <fullName evidence="4">Uncharacterized protein</fullName>
    </submittedName>
</protein>
<dbReference type="Proteomes" id="UP000887540">
    <property type="component" value="Unplaced"/>
</dbReference>
<dbReference type="GO" id="GO:0032874">
    <property type="term" value="P:positive regulation of stress-activated MAPK cascade"/>
    <property type="evidence" value="ECO:0007669"/>
    <property type="project" value="TreeGrafter"/>
</dbReference>
<reference evidence="4" key="1">
    <citation type="submission" date="2022-11" db="UniProtKB">
        <authorList>
            <consortium name="WormBaseParasite"/>
        </authorList>
    </citation>
    <scope>IDENTIFICATION</scope>
</reference>
<keyword evidence="3" id="KW-1185">Reference proteome</keyword>